<evidence type="ECO:0000313" key="1">
    <source>
        <dbReference type="EMBL" id="KAH7937997.1"/>
    </source>
</evidence>
<evidence type="ECO:0000313" key="2">
    <source>
        <dbReference type="Proteomes" id="UP000821865"/>
    </source>
</evidence>
<sequence>MFSRCLHATVYYPCGIVVINKAYKSLEDEQQRQRALEVIEEAKGRTDMMVEEKRKKLRKAGKGDKVEEDDPEKESRENRVSSWKNFQTGKKSKAYKPPKHRAETR</sequence>
<keyword evidence="2" id="KW-1185">Reference proteome</keyword>
<accession>A0ACB8CAP7</accession>
<dbReference type="EMBL" id="CM023477">
    <property type="protein sequence ID" value="KAH7937997.1"/>
    <property type="molecule type" value="Genomic_DNA"/>
</dbReference>
<reference evidence="1" key="1">
    <citation type="submission" date="2020-05" db="EMBL/GenBank/DDBJ databases">
        <title>Large-scale comparative analyses of tick genomes elucidate their genetic diversity and vector capacities.</title>
        <authorList>
            <person name="Jia N."/>
            <person name="Wang J."/>
            <person name="Shi W."/>
            <person name="Du L."/>
            <person name="Sun Y."/>
            <person name="Zhan W."/>
            <person name="Jiang J."/>
            <person name="Wang Q."/>
            <person name="Zhang B."/>
            <person name="Ji P."/>
            <person name="Sakyi L.B."/>
            <person name="Cui X."/>
            <person name="Yuan T."/>
            <person name="Jiang B."/>
            <person name="Yang W."/>
            <person name="Lam T.T.-Y."/>
            <person name="Chang Q."/>
            <person name="Ding S."/>
            <person name="Wang X."/>
            <person name="Zhu J."/>
            <person name="Ruan X."/>
            <person name="Zhao L."/>
            <person name="Wei J."/>
            <person name="Que T."/>
            <person name="Du C."/>
            <person name="Cheng J."/>
            <person name="Dai P."/>
            <person name="Han X."/>
            <person name="Huang E."/>
            <person name="Gao Y."/>
            <person name="Liu J."/>
            <person name="Shao H."/>
            <person name="Ye R."/>
            <person name="Li L."/>
            <person name="Wei W."/>
            <person name="Wang X."/>
            <person name="Wang C."/>
            <person name="Yang T."/>
            <person name="Huo Q."/>
            <person name="Li W."/>
            <person name="Guo W."/>
            <person name="Chen H."/>
            <person name="Zhou L."/>
            <person name="Ni X."/>
            <person name="Tian J."/>
            <person name="Zhou Y."/>
            <person name="Sheng Y."/>
            <person name="Liu T."/>
            <person name="Pan Y."/>
            <person name="Xia L."/>
            <person name="Li J."/>
            <person name="Zhao F."/>
            <person name="Cao W."/>
        </authorList>
    </citation>
    <scope>NUCLEOTIDE SEQUENCE</scope>
    <source>
        <strain evidence="1">Dsil-2018</strain>
    </source>
</reference>
<comment type="caution">
    <text evidence="1">The sequence shown here is derived from an EMBL/GenBank/DDBJ whole genome shotgun (WGS) entry which is preliminary data.</text>
</comment>
<protein>
    <submittedName>
        <fullName evidence="1">Uncharacterized protein</fullName>
    </submittedName>
</protein>
<proteinExistence type="predicted"/>
<organism evidence="1 2">
    <name type="scientific">Dermacentor silvarum</name>
    <name type="common">Tick</name>
    <dbReference type="NCBI Taxonomy" id="543639"/>
    <lineage>
        <taxon>Eukaryota</taxon>
        <taxon>Metazoa</taxon>
        <taxon>Ecdysozoa</taxon>
        <taxon>Arthropoda</taxon>
        <taxon>Chelicerata</taxon>
        <taxon>Arachnida</taxon>
        <taxon>Acari</taxon>
        <taxon>Parasitiformes</taxon>
        <taxon>Ixodida</taxon>
        <taxon>Ixodoidea</taxon>
        <taxon>Ixodidae</taxon>
        <taxon>Rhipicephalinae</taxon>
        <taxon>Dermacentor</taxon>
    </lineage>
</organism>
<name>A0ACB8CAP7_DERSI</name>
<dbReference type="Proteomes" id="UP000821865">
    <property type="component" value="Chromosome 8"/>
</dbReference>
<gene>
    <name evidence="1" type="ORF">HPB49_019100</name>
</gene>